<dbReference type="InterPro" id="IPR002197">
    <property type="entry name" value="HTH_Fis"/>
</dbReference>
<dbReference type="GO" id="GO:0043565">
    <property type="term" value="F:sequence-specific DNA binding"/>
    <property type="evidence" value="ECO:0007669"/>
    <property type="project" value="InterPro"/>
</dbReference>
<dbReference type="PANTHER" id="PTHR32071:SF122">
    <property type="entry name" value="SIGMA FACTOR"/>
    <property type="match status" value="1"/>
</dbReference>
<evidence type="ECO:0000256" key="2">
    <source>
        <dbReference type="ARBA" id="ARBA00022840"/>
    </source>
</evidence>
<evidence type="ECO:0000313" key="6">
    <source>
        <dbReference type="EMBL" id="AJQ96421.1"/>
    </source>
</evidence>
<dbReference type="FunFam" id="3.40.50.300:FF:000006">
    <property type="entry name" value="DNA-binding transcriptional regulator NtrC"/>
    <property type="match status" value="1"/>
</dbReference>
<keyword evidence="2" id="KW-0067">ATP-binding</keyword>
<dbReference type="PRINTS" id="PR01590">
    <property type="entry name" value="HTHFIS"/>
</dbReference>
<dbReference type="KEGG" id="gsn:YC6258_04389"/>
<dbReference type="InterPro" id="IPR027417">
    <property type="entry name" value="P-loop_NTPase"/>
</dbReference>
<protein>
    <submittedName>
        <fullName evidence="6">Transcriptional regulator containing PAS, AAA-type ATPase, and DNA-binding domain</fullName>
    </submittedName>
</protein>
<evidence type="ECO:0000259" key="5">
    <source>
        <dbReference type="PROSITE" id="PS50045"/>
    </source>
</evidence>
<evidence type="ECO:0000256" key="1">
    <source>
        <dbReference type="ARBA" id="ARBA00022741"/>
    </source>
</evidence>
<dbReference type="HOGENOM" id="CLU_000445_0_7_6"/>
<dbReference type="PROSITE" id="PS50045">
    <property type="entry name" value="SIGMA54_INTERACT_4"/>
    <property type="match status" value="1"/>
</dbReference>
<proteinExistence type="predicted"/>
<keyword evidence="4" id="KW-0804">Transcription</keyword>
<dbReference type="EMBL" id="CP007142">
    <property type="protein sequence ID" value="AJQ96421.1"/>
    <property type="molecule type" value="Genomic_DNA"/>
</dbReference>
<dbReference type="Pfam" id="PF02954">
    <property type="entry name" value="HTH_8"/>
    <property type="match status" value="1"/>
</dbReference>
<dbReference type="Pfam" id="PF00158">
    <property type="entry name" value="Sigma54_activat"/>
    <property type="match status" value="1"/>
</dbReference>
<organism evidence="6 7">
    <name type="scientific">Gynuella sunshinyii YC6258</name>
    <dbReference type="NCBI Taxonomy" id="1445510"/>
    <lineage>
        <taxon>Bacteria</taxon>
        <taxon>Pseudomonadati</taxon>
        <taxon>Pseudomonadota</taxon>
        <taxon>Gammaproteobacteria</taxon>
        <taxon>Oceanospirillales</taxon>
        <taxon>Saccharospirillaceae</taxon>
        <taxon>Gynuella</taxon>
    </lineage>
</organism>
<name>A0A0C5VQ84_9GAMM</name>
<dbReference type="SMART" id="SM00382">
    <property type="entry name" value="AAA"/>
    <property type="match status" value="1"/>
</dbReference>
<dbReference type="InterPro" id="IPR009057">
    <property type="entry name" value="Homeodomain-like_sf"/>
</dbReference>
<dbReference type="Gene3D" id="1.10.10.60">
    <property type="entry name" value="Homeodomain-like"/>
    <property type="match status" value="1"/>
</dbReference>
<dbReference type="Gene3D" id="3.40.50.300">
    <property type="entry name" value="P-loop containing nucleotide triphosphate hydrolases"/>
    <property type="match status" value="1"/>
</dbReference>
<feature type="domain" description="Sigma-54 factor interaction" evidence="5">
    <location>
        <begin position="16"/>
        <end position="245"/>
    </location>
</feature>
<dbReference type="GO" id="GO:0005524">
    <property type="term" value="F:ATP binding"/>
    <property type="evidence" value="ECO:0007669"/>
    <property type="project" value="UniProtKB-KW"/>
</dbReference>
<dbReference type="SUPFAM" id="SSF52540">
    <property type="entry name" value="P-loop containing nucleoside triphosphate hydrolases"/>
    <property type="match status" value="1"/>
</dbReference>
<dbReference type="SUPFAM" id="SSF46689">
    <property type="entry name" value="Homeodomain-like"/>
    <property type="match status" value="1"/>
</dbReference>
<dbReference type="InterPro" id="IPR025662">
    <property type="entry name" value="Sigma_54_int_dom_ATP-bd_1"/>
</dbReference>
<dbReference type="InterPro" id="IPR002078">
    <property type="entry name" value="Sigma_54_int"/>
</dbReference>
<keyword evidence="7" id="KW-1185">Reference proteome</keyword>
<evidence type="ECO:0000313" key="7">
    <source>
        <dbReference type="Proteomes" id="UP000032266"/>
    </source>
</evidence>
<dbReference type="PROSITE" id="PS00688">
    <property type="entry name" value="SIGMA54_INTERACT_3"/>
    <property type="match status" value="1"/>
</dbReference>
<reference evidence="6 7" key="1">
    <citation type="submission" date="2014-01" db="EMBL/GenBank/DDBJ databases">
        <title>Full genme sequencing of cellulolytic bacterium Gynuella sunshinyii YC6258T gen. nov., sp. nov.</title>
        <authorList>
            <person name="Khan H."/>
            <person name="Chung E.J."/>
            <person name="Chung Y.R."/>
        </authorList>
    </citation>
    <scope>NUCLEOTIDE SEQUENCE [LARGE SCALE GENOMIC DNA]</scope>
    <source>
        <strain evidence="6 7">YC6258</strain>
    </source>
</reference>
<dbReference type="InterPro" id="IPR058031">
    <property type="entry name" value="AAA_lid_NorR"/>
</dbReference>
<dbReference type="CDD" id="cd00009">
    <property type="entry name" value="AAA"/>
    <property type="match status" value="1"/>
</dbReference>
<dbReference type="Gene3D" id="1.10.8.60">
    <property type="match status" value="1"/>
</dbReference>
<dbReference type="PANTHER" id="PTHR32071">
    <property type="entry name" value="TRANSCRIPTIONAL REGULATORY PROTEIN"/>
    <property type="match status" value="1"/>
</dbReference>
<dbReference type="GO" id="GO:0006355">
    <property type="term" value="P:regulation of DNA-templated transcription"/>
    <property type="evidence" value="ECO:0007669"/>
    <property type="project" value="InterPro"/>
</dbReference>
<gene>
    <name evidence="6" type="ORF">YC6258_04389</name>
</gene>
<dbReference type="Proteomes" id="UP000032266">
    <property type="component" value="Chromosome"/>
</dbReference>
<dbReference type="PROSITE" id="PS00675">
    <property type="entry name" value="SIGMA54_INTERACT_1"/>
    <property type="match status" value="1"/>
</dbReference>
<sequence>MMHTNPGYQPHSYQGLLTVSKRMQQFMAKVEKVARTNASVLLRGETGTGKEMVARYIHRCSPRGVGAFSAVNCAALSGELMASELFGHKKGAFTGATHDRRGLLELTNGGSLFLDEIAEMPLDIQARLLRVLQDRCFTPLGSSQLMTTDIRLISATHQSLRKRVAEGAFREDLMYRVRVIPMFLPKLVERGEDLSMLIWHFIDRFNAISERRIESIDSKAWNALMSYEWPGNVRELSNVIEYCHAIGDGSVLLFDDLNPDLKGEGPADEQLYFDDENERDQILELLRRYRGRKLEVAQKLGISRATLWRKLKLYGID</sequence>
<keyword evidence="6" id="KW-0238">DNA-binding</keyword>
<dbReference type="InterPro" id="IPR025944">
    <property type="entry name" value="Sigma_54_int_dom_CS"/>
</dbReference>
<dbReference type="AlphaFoldDB" id="A0A0C5VQ84"/>
<accession>A0A0C5VQ84</accession>
<evidence type="ECO:0000256" key="4">
    <source>
        <dbReference type="ARBA" id="ARBA00023163"/>
    </source>
</evidence>
<dbReference type="Pfam" id="PF25601">
    <property type="entry name" value="AAA_lid_14"/>
    <property type="match status" value="1"/>
</dbReference>
<dbReference type="InterPro" id="IPR003593">
    <property type="entry name" value="AAA+_ATPase"/>
</dbReference>
<keyword evidence="1" id="KW-0547">Nucleotide-binding</keyword>
<evidence type="ECO:0000256" key="3">
    <source>
        <dbReference type="ARBA" id="ARBA00023015"/>
    </source>
</evidence>
<keyword evidence="3" id="KW-0805">Transcription regulation</keyword>
<dbReference type="STRING" id="1445510.YC6258_04389"/>